<accession>A0A0U1L1V5</accession>
<gene>
    <name evidence="3" type="ORF">SpAn4DRAFT_0114</name>
</gene>
<evidence type="ECO:0000256" key="1">
    <source>
        <dbReference type="RuleBase" id="RU000481"/>
    </source>
</evidence>
<dbReference type="InterPro" id="IPR015424">
    <property type="entry name" value="PyrdxlP-dep_Trfase"/>
</dbReference>
<reference evidence="4" key="1">
    <citation type="submission" date="2015-03" db="EMBL/GenBank/DDBJ databases">
        <authorList>
            <person name="Nijsse Bart"/>
        </authorList>
    </citation>
    <scope>NUCLEOTIDE SEQUENCE [LARGE SCALE GENOMIC DNA]</scope>
</reference>
<keyword evidence="4" id="KW-1185">Reference proteome</keyword>
<dbReference type="InterPro" id="IPR004838">
    <property type="entry name" value="NHTrfase_class1_PyrdxlP-BS"/>
</dbReference>
<proteinExistence type="inferred from homology"/>
<keyword evidence="1 3" id="KW-0808">Transferase</keyword>
<dbReference type="PANTHER" id="PTHR42691:SF1">
    <property type="entry name" value="ASPARTATE AMINOTRANSFERASE YHDR-RELATED"/>
    <property type="match status" value="1"/>
</dbReference>
<dbReference type="RefSeq" id="WP_021170924.1">
    <property type="nucleotide sequence ID" value="NZ_CTRP01000014.1"/>
</dbReference>
<dbReference type="InterPro" id="IPR015422">
    <property type="entry name" value="PyrdxlP-dep_Trfase_small"/>
</dbReference>
<dbReference type="Proteomes" id="UP000049855">
    <property type="component" value="Unassembled WGS sequence"/>
</dbReference>
<dbReference type="Pfam" id="PF00155">
    <property type="entry name" value="Aminotran_1_2"/>
    <property type="match status" value="1"/>
</dbReference>
<dbReference type="Gene3D" id="3.90.1150.10">
    <property type="entry name" value="Aspartate Aminotransferase, domain 1"/>
    <property type="match status" value="1"/>
</dbReference>
<organism evidence="3 4">
    <name type="scientific">Sporomusa ovata</name>
    <dbReference type="NCBI Taxonomy" id="2378"/>
    <lineage>
        <taxon>Bacteria</taxon>
        <taxon>Bacillati</taxon>
        <taxon>Bacillota</taxon>
        <taxon>Negativicutes</taxon>
        <taxon>Selenomonadales</taxon>
        <taxon>Sporomusaceae</taxon>
        <taxon>Sporomusa</taxon>
    </lineage>
</organism>
<name>A0A0U1L1V5_9FIRM</name>
<dbReference type="EC" id="2.6.1.-" evidence="1"/>
<evidence type="ECO:0000313" key="4">
    <source>
        <dbReference type="Proteomes" id="UP000049855"/>
    </source>
</evidence>
<dbReference type="NCBIfam" id="NF005305">
    <property type="entry name" value="PRK06836.1"/>
    <property type="match status" value="1"/>
</dbReference>
<dbReference type="InterPro" id="IPR004839">
    <property type="entry name" value="Aminotransferase_I/II_large"/>
</dbReference>
<dbReference type="Gene3D" id="3.40.640.10">
    <property type="entry name" value="Type I PLP-dependent aspartate aminotransferase-like (Major domain)"/>
    <property type="match status" value="1"/>
</dbReference>
<feature type="domain" description="Aminotransferase class I/classII large" evidence="2">
    <location>
        <begin position="34"/>
        <end position="385"/>
    </location>
</feature>
<dbReference type="InterPro" id="IPR015421">
    <property type="entry name" value="PyrdxlP-dep_Trfase_major"/>
</dbReference>
<keyword evidence="1 3" id="KW-0032">Aminotransferase</keyword>
<sequence>MLNQNILALGKKRSTIREIFEFGNQRAKLVGRENIFDFSLGNPNVPAPDSVQHAIRDIINTKHPSAIHGYTSAPGNEECRAAIAESLNARFGTDYSAKNLYLTLGAAASISLCFKALTASPADEFIVFAPFFPEYQVFIEHGAGAKCVVISAQVQDFQINFEEFERKLNPHTKGVVINSPNNPTGVVYSAETISRLSALLTTKSEEYGHPIFLISDEPYREIIFDGIEVPFIAPKYKNTLVCYSYSKSLSLPGERIGYVLVPNTVDDFGDVYAAICGAGRVLGYVCAPALFQQVIAHCAADIADISIYEKNRNILLEALTSMGYKCVKPEGAFYLFPKTLEENDRAFCERAKKYDLLLVPGADFGAPGHMRIAYCVQTETVQRALPLFEKLAKEYGL</sequence>
<dbReference type="PROSITE" id="PS00105">
    <property type="entry name" value="AA_TRANSFER_CLASS_1"/>
    <property type="match status" value="1"/>
</dbReference>
<dbReference type="GO" id="GO:0030170">
    <property type="term" value="F:pyridoxal phosphate binding"/>
    <property type="evidence" value="ECO:0007669"/>
    <property type="project" value="InterPro"/>
</dbReference>
<evidence type="ECO:0000313" key="3">
    <source>
        <dbReference type="EMBL" id="CQR73652.1"/>
    </source>
</evidence>
<protein>
    <recommendedName>
        <fullName evidence="1">Aminotransferase</fullName>
        <ecNumber evidence="1">2.6.1.-</ecNumber>
    </recommendedName>
</protein>
<evidence type="ECO:0000259" key="2">
    <source>
        <dbReference type="Pfam" id="PF00155"/>
    </source>
</evidence>
<dbReference type="GO" id="GO:0008483">
    <property type="term" value="F:transaminase activity"/>
    <property type="evidence" value="ECO:0007669"/>
    <property type="project" value="UniProtKB-KW"/>
</dbReference>
<dbReference type="AlphaFoldDB" id="A0A0U1L1V5"/>
<dbReference type="CDD" id="cd00609">
    <property type="entry name" value="AAT_like"/>
    <property type="match status" value="1"/>
</dbReference>
<dbReference type="PANTHER" id="PTHR42691">
    <property type="entry name" value="ASPARTATE AMINOTRANSFERASE YHDR-RELATED"/>
    <property type="match status" value="1"/>
</dbReference>
<comment type="similarity">
    <text evidence="1">Belongs to the class-I pyridoxal-phosphate-dependent aminotransferase family.</text>
</comment>
<comment type="cofactor">
    <cofactor evidence="1">
        <name>pyridoxal 5'-phosphate</name>
        <dbReference type="ChEBI" id="CHEBI:597326"/>
    </cofactor>
</comment>
<dbReference type="SUPFAM" id="SSF53383">
    <property type="entry name" value="PLP-dependent transferases"/>
    <property type="match status" value="1"/>
</dbReference>
<dbReference type="EMBL" id="CTRP01000014">
    <property type="protein sequence ID" value="CQR73652.1"/>
    <property type="molecule type" value="Genomic_DNA"/>
</dbReference>